<dbReference type="Pfam" id="PF12849">
    <property type="entry name" value="PBP_like_2"/>
    <property type="match status" value="1"/>
</dbReference>
<dbReference type="SUPFAM" id="SSF53850">
    <property type="entry name" value="Periplasmic binding protein-like II"/>
    <property type="match status" value="1"/>
</dbReference>
<evidence type="ECO:0000256" key="1">
    <source>
        <dbReference type="ARBA" id="ARBA00008725"/>
    </source>
</evidence>
<dbReference type="InterPro" id="IPR024370">
    <property type="entry name" value="PBP_domain"/>
</dbReference>
<dbReference type="PANTHER" id="PTHR42996:SF1">
    <property type="entry name" value="PHOSPHATE-BINDING PROTEIN PSTS"/>
    <property type="match status" value="1"/>
</dbReference>
<keyword evidence="2" id="KW-0813">Transport</keyword>
<feature type="region of interest" description="Disordered" evidence="4">
    <location>
        <begin position="353"/>
        <end position="376"/>
    </location>
</feature>
<dbReference type="InterPro" id="IPR005673">
    <property type="entry name" value="ABC_phos-bd_PstS"/>
</dbReference>
<organism evidence="6 7">
    <name type="scientific">Paeniglutamicibacter antarcticus</name>
    <dbReference type="NCBI Taxonomy" id="494023"/>
    <lineage>
        <taxon>Bacteria</taxon>
        <taxon>Bacillati</taxon>
        <taxon>Actinomycetota</taxon>
        <taxon>Actinomycetes</taxon>
        <taxon>Micrococcales</taxon>
        <taxon>Micrococcaceae</taxon>
        <taxon>Paeniglutamicibacter</taxon>
    </lineage>
</organism>
<gene>
    <name evidence="6" type="ORF">GCM10025778_09660</name>
</gene>
<dbReference type="PANTHER" id="PTHR42996">
    <property type="entry name" value="PHOSPHATE-BINDING PROTEIN PSTS"/>
    <property type="match status" value="1"/>
</dbReference>
<evidence type="ECO:0000256" key="4">
    <source>
        <dbReference type="SAM" id="MobiDB-lite"/>
    </source>
</evidence>
<protein>
    <recommendedName>
        <fullName evidence="5">PBP domain-containing protein</fullName>
    </recommendedName>
</protein>
<dbReference type="Proteomes" id="UP001501257">
    <property type="component" value="Unassembled WGS sequence"/>
</dbReference>
<accession>A0ABP9TMW1</accession>
<reference evidence="7" key="1">
    <citation type="journal article" date="2019" name="Int. J. Syst. Evol. Microbiol.">
        <title>The Global Catalogue of Microorganisms (GCM) 10K type strain sequencing project: providing services to taxonomists for standard genome sequencing and annotation.</title>
        <authorList>
            <consortium name="The Broad Institute Genomics Platform"/>
            <consortium name="The Broad Institute Genome Sequencing Center for Infectious Disease"/>
            <person name="Wu L."/>
            <person name="Ma J."/>
        </authorList>
    </citation>
    <scope>NUCLEOTIDE SEQUENCE [LARGE SCALE GENOMIC DNA]</scope>
    <source>
        <strain evidence="7">JCM 18952</strain>
    </source>
</reference>
<comment type="caution">
    <text evidence="6">The sequence shown here is derived from an EMBL/GenBank/DDBJ whole genome shotgun (WGS) entry which is preliminary data.</text>
</comment>
<comment type="similarity">
    <text evidence="1">Belongs to the PstS family.</text>
</comment>
<dbReference type="RefSeq" id="WP_345466731.1">
    <property type="nucleotide sequence ID" value="NZ_BAABLK010000021.1"/>
</dbReference>
<dbReference type="EMBL" id="BAABLK010000021">
    <property type="protein sequence ID" value="GAA5226434.1"/>
    <property type="molecule type" value="Genomic_DNA"/>
</dbReference>
<keyword evidence="3" id="KW-0592">Phosphate transport</keyword>
<evidence type="ECO:0000256" key="2">
    <source>
        <dbReference type="ARBA" id="ARBA00022448"/>
    </source>
</evidence>
<evidence type="ECO:0000313" key="6">
    <source>
        <dbReference type="EMBL" id="GAA5226434.1"/>
    </source>
</evidence>
<feature type="domain" description="PBP" evidence="5">
    <location>
        <begin position="189"/>
        <end position="485"/>
    </location>
</feature>
<dbReference type="InterPro" id="IPR050962">
    <property type="entry name" value="Phosphate-bind_PstS"/>
</dbReference>
<dbReference type="Gene3D" id="3.40.190.10">
    <property type="entry name" value="Periplasmic binding protein-like II"/>
    <property type="match status" value="2"/>
</dbReference>
<dbReference type="CDD" id="cd13565">
    <property type="entry name" value="PBP2_PstS"/>
    <property type="match status" value="1"/>
</dbReference>
<evidence type="ECO:0000259" key="5">
    <source>
        <dbReference type="Pfam" id="PF12849"/>
    </source>
</evidence>
<keyword evidence="7" id="KW-1185">Reference proteome</keyword>
<dbReference type="NCBIfam" id="TIGR00975">
    <property type="entry name" value="3a0107s03"/>
    <property type="match status" value="1"/>
</dbReference>
<proteinExistence type="inferred from homology"/>
<evidence type="ECO:0000256" key="3">
    <source>
        <dbReference type="ARBA" id="ARBA00022592"/>
    </source>
</evidence>
<evidence type="ECO:0000313" key="7">
    <source>
        <dbReference type="Proteomes" id="UP001501257"/>
    </source>
</evidence>
<sequence>MLSHPEPDFYIAGMRSYGRAPTFLMATGYEQVRSIAAALSGDRIGADPVQLPLPETGVCSTEIAGSCDEPVADAVPEDSCRATVTRHGHTRLAGAPGEITDQKSDSPVRGFGRWQGCALLFTRSMHCFVSQEDSLPHQAKTRLHVRIPRSRALSKGIAVAVGAGLLLTGCGADYPLGEAQRHAAENNTSNLAGTLTGGGSSAQNSAMNAWTNGFSTLNPKVQVQYASVGSGAGRAGLLAGATEFAGSDAYLKDEEVARSKEACGPQGAINIPTYISPISIAFNLPGIKELNLDAATLAKVFSGSITSWRDPSIKALNPEVALPDVPMTVVARSDDSGTTENFTDYLHAAAPKDWNHDPSGSWPGGLGSEQAQGNSGVVTTVSRTSGALTYADDSLVDASLGKVKLKVGDSFVPVSGKAAAIAVSASKRVPGRHANDIALELDRTTTKPGAYPMVLVSYFIVCSGYTDPNSLELIKAFAQYIVSDEGQEIAAESAKSAPMPAELASEAATAIDSITLRQ</sequence>
<name>A0ABP9TMW1_9MICC</name>